<dbReference type="Pfam" id="PF09619">
    <property type="entry name" value="YscW"/>
    <property type="match status" value="1"/>
</dbReference>
<reference evidence="3 4" key="1">
    <citation type="submission" date="2024-03" db="EMBL/GenBank/DDBJ databases">
        <title>Pseudoalteromonas qingdaonensis sp. nov., isolated from the intestines of marine benthic organisms.</title>
        <authorList>
            <person name="Lin X."/>
            <person name="Fang S."/>
            <person name="Hu X."/>
        </authorList>
    </citation>
    <scope>NUCLEOTIDE SEQUENCE [LARGE SCALE GENOMIC DNA]</scope>
    <source>
        <strain evidence="3 4">YIC-827</strain>
    </source>
</reference>
<dbReference type="InterPro" id="IPR038670">
    <property type="entry name" value="HslJ-like_sf"/>
</dbReference>
<sequence length="261" mass="28768">MSKKITFSALALTSVLLGACSNTPEQGAETTAEQQMKTMQVQVLYKDRSMLPPGSQLTVTLSDVSKMDVAAEVIASETVTLDGAPPYDLALTYAADAVKERMRYSVSAKITHNGELRYITTQNNDPFGTTQTQSPIKVMMERVAKPNESLVNTYWKAMKIGAEQVVVQQREPQITLHQDGRVSGFLGCNQVMGQYVTAQHFGLRFKSLASTRKMCMEQMDQEQAFSKALADTFSYHINGDTLLLKNEQGDALASFKAVHLP</sequence>
<evidence type="ECO:0000313" key="4">
    <source>
        <dbReference type="Proteomes" id="UP001447008"/>
    </source>
</evidence>
<keyword evidence="1" id="KW-0732">Signal</keyword>
<feature type="signal peptide" evidence="1">
    <location>
        <begin position="1"/>
        <end position="27"/>
    </location>
</feature>
<dbReference type="PANTHER" id="PTHR35535:SF1">
    <property type="entry name" value="HEAT SHOCK PROTEIN HSLJ"/>
    <property type="match status" value="1"/>
</dbReference>
<dbReference type="EMBL" id="JBCGCU010000005">
    <property type="protein sequence ID" value="MEM0514961.1"/>
    <property type="molecule type" value="Genomic_DNA"/>
</dbReference>
<evidence type="ECO:0000259" key="2">
    <source>
        <dbReference type="Pfam" id="PF03724"/>
    </source>
</evidence>
<dbReference type="Pfam" id="PF03724">
    <property type="entry name" value="META"/>
    <property type="match status" value="1"/>
</dbReference>
<accession>A0ABU9MVV0</accession>
<dbReference type="PANTHER" id="PTHR35535">
    <property type="entry name" value="HEAT SHOCK PROTEIN HSLJ"/>
    <property type="match status" value="1"/>
</dbReference>
<name>A0ABU9MVV0_9GAMM</name>
<dbReference type="InterPro" id="IPR053147">
    <property type="entry name" value="Hsp_HslJ-like"/>
</dbReference>
<dbReference type="Gene3D" id="2.40.128.270">
    <property type="match status" value="1"/>
</dbReference>
<organism evidence="3 4">
    <name type="scientific">Pseudoalteromonas qingdaonensis</name>
    <dbReference type="NCBI Taxonomy" id="3131913"/>
    <lineage>
        <taxon>Bacteria</taxon>
        <taxon>Pseudomonadati</taxon>
        <taxon>Pseudomonadota</taxon>
        <taxon>Gammaproteobacteria</taxon>
        <taxon>Alteromonadales</taxon>
        <taxon>Pseudoalteromonadaceae</taxon>
        <taxon>Pseudoalteromonas</taxon>
    </lineage>
</organism>
<dbReference type="InterPro" id="IPR005184">
    <property type="entry name" value="DUF306_Meta_HslJ"/>
</dbReference>
<protein>
    <submittedName>
        <fullName evidence="3">META domain-containing protein</fullName>
    </submittedName>
</protein>
<feature type="domain" description="DUF306" evidence="2">
    <location>
        <begin position="148"/>
        <end position="256"/>
    </location>
</feature>
<dbReference type="RefSeq" id="WP_342677222.1">
    <property type="nucleotide sequence ID" value="NZ_JBCGCU010000005.1"/>
</dbReference>
<dbReference type="Proteomes" id="UP001447008">
    <property type="component" value="Unassembled WGS sequence"/>
</dbReference>
<gene>
    <name evidence="3" type="ORF">WCN91_05900</name>
</gene>
<evidence type="ECO:0000256" key="1">
    <source>
        <dbReference type="SAM" id="SignalP"/>
    </source>
</evidence>
<comment type="caution">
    <text evidence="3">The sequence shown here is derived from an EMBL/GenBank/DDBJ whole genome shotgun (WGS) entry which is preliminary data.</text>
</comment>
<feature type="chain" id="PRO_5047535964" evidence="1">
    <location>
        <begin position="28"/>
        <end position="261"/>
    </location>
</feature>
<dbReference type="InterPro" id="IPR039366">
    <property type="entry name" value="Pilotin"/>
</dbReference>
<keyword evidence="4" id="KW-1185">Reference proteome</keyword>
<evidence type="ECO:0000313" key="3">
    <source>
        <dbReference type="EMBL" id="MEM0514961.1"/>
    </source>
</evidence>
<dbReference type="PROSITE" id="PS51257">
    <property type="entry name" value="PROKAR_LIPOPROTEIN"/>
    <property type="match status" value="1"/>
</dbReference>
<proteinExistence type="predicted"/>